<comment type="subcellular location">
    <subcellularLocation>
        <location evidence="1 5 6">Nucleus</location>
    </subcellularLocation>
</comment>
<feature type="domain" description="Homeobox" evidence="8">
    <location>
        <begin position="1"/>
        <end position="44"/>
    </location>
</feature>
<organism evidence="9 10">
    <name type="scientific">Acanthoscelides obtectus</name>
    <name type="common">Bean weevil</name>
    <name type="synonym">Bruchus obtectus</name>
    <dbReference type="NCBI Taxonomy" id="200917"/>
    <lineage>
        <taxon>Eukaryota</taxon>
        <taxon>Metazoa</taxon>
        <taxon>Ecdysozoa</taxon>
        <taxon>Arthropoda</taxon>
        <taxon>Hexapoda</taxon>
        <taxon>Insecta</taxon>
        <taxon>Pterygota</taxon>
        <taxon>Neoptera</taxon>
        <taxon>Endopterygota</taxon>
        <taxon>Coleoptera</taxon>
        <taxon>Polyphaga</taxon>
        <taxon>Cucujiformia</taxon>
        <taxon>Chrysomeloidea</taxon>
        <taxon>Chrysomelidae</taxon>
        <taxon>Bruchinae</taxon>
        <taxon>Bruchini</taxon>
        <taxon>Acanthoscelides</taxon>
    </lineage>
</organism>
<comment type="caution">
    <text evidence="9">The sequence shown here is derived from an EMBL/GenBank/DDBJ whole genome shotgun (WGS) entry which is preliminary data.</text>
</comment>
<dbReference type="GO" id="GO:0000981">
    <property type="term" value="F:DNA-binding transcription factor activity, RNA polymerase II-specific"/>
    <property type="evidence" value="ECO:0007669"/>
    <property type="project" value="InterPro"/>
</dbReference>
<evidence type="ECO:0000313" key="9">
    <source>
        <dbReference type="EMBL" id="CAH1998776.1"/>
    </source>
</evidence>
<dbReference type="Proteomes" id="UP001152888">
    <property type="component" value="Unassembled WGS sequence"/>
</dbReference>
<dbReference type="GO" id="GO:0000978">
    <property type="term" value="F:RNA polymerase II cis-regulatory region sequence-specific DNA binding"/>
    <property type="evidence" value="ECO:0007669"/>
    <property type="project" value="TreeGrafter"/>
</dbReference>
<reference evidence="9" key="1">
    <citation type="submission" date="2022-03" db="EMBL/GenBank/DDBJ databases">
        <authorList>
            <person name="Sayadi A."/>
        </authorList>
    </citation>
    <scope>NUCLEOTIDE SEQUENCE</scope>
</reference>
<keyword evidence="4 5" id="KW-0539">Nucleus</keyword>
<dbReference type="CDD" id="cd00086">
    <property type="entry name" value="homeodomain"/>
    <property type="match status" value="1"/>
</dbReference>
<keyword evidence="10" id="KW-1185">Reference proteome</keyword>
<dbReference type="AlphaFoldDB" id="A0A9P0PUP4"/>
<dbReference type="InterPro" id="IPR017970">
    <property type="entry name" value="Homeobox_CS"/>
</dbReference>
<feature type="region of interest" description="Disordered" evidence="7">
    <location>
        <begin position="124"/>
        <end position="143"/>
    </location>
</feature>
<feature type="compositionally biased region" description="Polar residues" evidence="7">
    <location>
        <begin position="132"/>
        <end position="143"/>
    </location>
</feature>
<dbReference type="EMBL" id="CAKOFQ010007340">
    <property type="protein sequence ID" value="CAH1998776.1"/>
    <property type="molecule type" value="Genomic_DNA"/>
</dbReference>
<sequence length="163" mass="19352">MEKQFQTEKYLCRRLRILMAQELSLTERQIKIWFQNRRMKYKKEQKQRVSSPTRTFASSTASPSTTPGILSVRPSHHLVTRIPLTLPVNQFSSYQRLQVDTNYYQYLPQNHNYYPVQQTVENNPSCHPCRNTPPTSTSTEQPNQFLEQKNKYIFCCSDQPIFR</sequence>
<keyword evidence="2 5" id="KW-0238">DNA-binding</keyword>
<feature type="region of interest" description="Disordered" evidence="7">
    <location>
        <begin position="44"/>
        <end position="69"/>
    </location>
</feature>
<keyword evidence="3 5" id="KW-0371">Homeobox</keyword>
<dbReference type="GO" id="GO:0005634">
    <property type="term" value="C:nucleus"/>
    <property type="evidence" value="ECO:0007669"/>
    <property type="project" value="UniProtKB-SubCell"/>
</dbReference>
<dbReference type="InterPro" id="IPR020479">
    <property type="entry name" value="HD_metazoa"/>
</dbReference>
<dbReference type="PROSITE" id="PS50071">
    <property type="entry name" value="HOMEOBOX_2"/>
    <property type="match status" value="1"/>
</dbReference>
<accession>A0A9P0PUP4</accession>
<evidence type="ECO:0000313" key="10">
    <source>
        <dbReference type="Proteomes" id="UP001152888"/>
    </source>
</evidence>
<dbReference type="OrthoDB" id="6159439at2759"/>
<dbReference type="Pfam" id="PF00046">
    <property type="entry name" value="Homeodomain"/>
    <property type="match status" value="1"/>
</dbReference>
<evidence type="ECO:0000259" key="8">
    <source>
        <dbReference type="PROSITE" id="PS50071"/>
    </source>
</evidence>
<dbReference type="InterPro" id="IPR001356">
    <property type="entry name" value="HD"/>
</dbReference>
<evidence type="ECO:0000256" key="6">
    <source>
        <dbReference type="RuleBase" id="RU000682"/>
    </source>
</evidence>
<dbReference type="PROSITE" id="PS00027">
    <property type="entry name" value="HOMEOBOX_1"/>
    <property type="match status" value="1"/>
</dbReference>
<proteinExistence type="predicted"/>
<feature type="DNA-binding region" description="Homeobox" evidence="5">
    <location>
        <begin position="3"/>
        <end position="45"/>
    </location>
</feature>
<evidence type="ECO:0000256" key="2">
    <source>
        <dbReference type="ARBA" id="ARBA00023125"/>
    </source>
</evidence>
<evidence type="ECO:0000256" key="3">
    <source>
        <dbReference type="ARBA" id="ARBA00023155"/>
    </source>
</evidence>
<dbReference type="GO" id="GO:0045944">
    <property type="term" value="P:positive regulation of transcription by RNA polymerase II"/>
    <property type="evidence" value="ECO:0007669"/>
    <property type="project" value="UniProtKB-ARBA"/>
</dbReference>
<dbReference type="SMART" id="SM00389">
    <property type="entry name" value="HOX"/>
    <property type="match status" value="1"/>
</dbReference>
<protein>
    <recommendedName>
        <fullName evidence="8">Homeobox domain-containing protein</fullName>
    </recommendedName>
</protein>
<dbReference type="Gene3D" id="1.10.10.60">
    <property type="entry name" value="Homeodomain-like"/>
    <property type="match status" value="1"/>
</dbReference>
<gene>
    <name evidence="9" type="ORF">ACAOBT_LOCUS24569</name>
</gene>
<evidence type="ECO:0000256" key="7">
    <source>
        <dbReference type="SAM" id="MobiDB-lite"/>
    </source>
</evidence>
<feature type="compositionally biased region" description="Low complexity" evidence="7">
    <location>
        <begin position="50"/>
        <end position="67"/>
    </location>
</feature>
<evidence type="ECO:0000256" key="1">
    <source>
        <dbReference type="ARBA" id="ARBA00004123"/>
    </source>
</evidence>
<dbReference type="PRINTS" id="PR00024">
    <property type="entry name" value="HOMEOBOX"/>
</dbReference>
<dbReference type="SUPFAM" id="SSF46689">
    <property type="entry name" value="Homeodomain-like"/>
    <property type="match status" value="1"/>
</dbReference>
<evidence type="ECO:0000256" key="4">
    <source>
        <dbReference type="ARBA" id="ARBA00023242"/>
    </source>
</evidence>
<dbReference type="PANTHER" id="PTHR45664:SF12">
    <property type="entry name" value="PANCREAS_DUODENUM HOMEOBOX PROTEIN 1"/>
    <property type="match status" value="1"/>
</dbReference>
<name>A0A9P0PUP4_ACAOB</name>
<dbReference type="PANTHER" id="PTHR45664">
    <property type="entry name" value="PROTEIN ZERKNUELLT 1-RELATED"/>
    <property type="match status" value="1"/>
</dbReference>
<dbReference type="InterPro" id="IPR009057">
    <property type="entry name" value="Homeodomain-like_sf"/>
</dbReference>
<evidence type="ECO:0000256" key="5">
    <source>
        <dbReference type="PROSITE-ProRule" id="PRU00108"/>
    </source>
</evidence>